<feature type="domain" description="SbsA Ig-like" evidence="3">
    <location>
        <begin position="1221"/>
        <end position="1325"/>
    </location>
</feature>
<reference evidence="4 5" key="1">
    <citation type="submission" date="2014-03" db="EMBL/GenBank/DDBJ databases">
        <title>Genome sequence of Clostridium litorale W6, DSM 5388.</title>
        <authorList>
            <person name="Poehlein A."/>
            <person name="Jagirdar A."/>
            <person name="Khonsari B."/>
            <person name="Chibani C.M."/>
            <person name="Gutierrez Gutierrez D.A."/>
            <person name="Davydova E."/>
            <person name="Alghaithi H.S."/>
            <person name="Nair K.P."/>
            <person name="Dhamotharan K."/>
            <person name="Chandran L."/>
            <person name="G W."/>
            <person name="Daniel R."/>
        </authorList>
    </citation>
    <scope>NUCLEOTIDE SEQUENCE [LARGE SCALE GENOMIC DNA]</scope>
    <source>
        <strain evidence="4 5">W6</strain>
    </source>
</reference>
<dbReference type="Gene3D" id="2.60.40.1220">
    <property type="match status" value="4"/>
</dbReference>
<keyword evidence="5" id="KW-1185">Reference proteome</keyword>
<dbReference type="OrthoDB" id="2079983at2"/>
<gene>
    <name evidence="4" type="ORF">CLIT_4c00050</name>
</gene>
<evidence type="ECO:0000256" key="2">
    <source>
        <dbReference type="SAM" id="SignalP"/>
    </source>
</evidence>
<accession>A0A069RHC0</accession>
<organism evidence="4 5">
    <name type="scientific">Peptoclostridium litorale DSM 5388</name>
    <dbReference type="NCBI Taxonomy" id="1121324"/>
    <lineage>
        <taxon>Bacteria</taxon>
        <taxon>Bacillati</taxon>
        <taxon>Bacillota</taxon>
        <taxon>Clostridia</taxon>
        <taxon>Peptostreptococcales</taxon>
        <taxon>Peptoclostridiaceae</taxon>
        <taxon>Peptoclostridium</taxon>
    </lineage>
</organism>
<protein>
    <recommendedName>
        <fullName evidence="3">SbsA Ig-like domain-containing protein</fullName>
    </recommendedName>
</protein>
<name>A0A069RHC0_PEPLI</name>
<dbReference type="Proteomes" id="UP000027946">
    <property type="component" value="Unassembled WGS sequence"/>
</dbReference>
<evidence type="ECO:0000313" key="5">
    <source>
        <dbReference type="Proteomes" id="UP000027946"/>
    </source>
</evidence>
<evidence type="ECO:0000313" key="4">
    <source>
        <dbReference type="EMBL" id="KDR96168.1"/>
    </source>
</evidence>
<evidence type="ECO:0000256" key="1">
    <source>
        <dbReference type="ARBA" id="ARBA00022729"/>
    </source>
</evidence>
<feature type="chain" id="PRO_5030002492" description="SbsA Ig-like domain-containing protein" evidence="2">
    <location>
        <begin position="26"/>
        <end position="1448"/>
    </location>
</feature>
<evidence type="ECO:0000259" key="3">
    <source>
        <dbReference type="Pfam" id="PF13205"/>
    </source>
</evidence>
<keyword evidence="1 2" id="KW-0732">Signal</keyword>
<dbReference type="RefSeq" id="WP_038261788.1">
    <property type="nucleotide sequence ID" value="NZ_FSRH01000009.1"/>
</dbReference>
<dbReference type="InterPro" id="IPR014755">
    <property type="entry name" value="Cu-Rt/internalin_Ig-like"/>
</dbReference>
<dbReference type="STRING" id="1121324.CLIT_4c00050"/>
<dbReference type="eggNOG" id="COG2247">
    <property type="taxonomic scope" value="Bacteria"/>
</dbReference>
<dbReference type="InterPro" id="IPR032812">
    <property type="entry name" value="SbsA_Ig"/>
</dbReference>
<feature type="signal peptide" evidence="2">
    <location>
        <begin position="1"/>
        <end position="25"/>
    </location>
</feature>
<dbReference type="Pfam" id="PF13205">
    <property type="entry name" value="Big_5"/>
    <property type="match status" value="1"/>
</dbReference>
<proteinExistence type="predicted"/>
<sequence>MKISKKVMGVALASTMVLSATSSFAAFPVPTVVVNDNAYSFDYFNSSVDAVVEVGAAITAGTPVYTKVGSLENPMYLDVVSSTFATAEDMPAVTYYAVGADAVKYAAGDGDVVVEGLSYTVGSTIMQDADGFYLPVTFSAALDATADYSEIMAIVGEAGEHLTVNGDATIANVDLAELDAVNPAVINLRMSNASVVAIPDGATLGFGFKSASITDAEGNVLADANLVASAVVANPFASGDVVVSALAATTDATSNLTTFAAAVANAEAGATATITITPETGDAIVVPDVAITDGAISYEYATALPAGTHSFTVTVGEVVSDAASFTVEAPVVEDVVVESVSAITSTTVTVVLTEAPVEAPVAASFTVLENGNAVAVSAVEKVASDLTNKTYKLTVASLNNKEGDLTVNGTAAEVATGMVNAFDFKAPEVTSVAVKGTKTLEITFNEKLDSAAANIATTNFTVSKPGAAAIGTDQAVLDATGTKVTLTIDTAMTVADYVLVLGNSVGPVNVEDVAGNGIYNGTEISFKPTASDLINEKAPELTAAVYDSVLGTLKVTFDKDVLISDLDATKLSINGVTLAAATSKTQTASNVITLGLVAADKTAVNALTDALVLTSAEDAYSDGTTATEGETFNVTKNTPAVITAAAYNQETNMLTLTFDQAVELTTAASIKLDTNTAAGDAVALAASMVEDSTATLSTWEFDLGASGATLEALVPAPTSSTLKVFMAADAVTNEADVANVAGQETYATGVEVTYTADDAKPELVSATYNNNTKQLKLTFSENIDQNVGDITQANIKIMKDASTNVTTLTNVAVAADIVEDEGGTESGTTLTFILNAATGTDLSTEATAIETSFNKREDMKIVLAASAVTDEASKANDATTYATGVALQFSDFVAPTVSAVSAENANLLKVTFSETVDEATAETVANYAITDSTGAALAVTSADVQSRNADGTMDVFLTTATQTAGAPYTIVVSNVKDTPGMNIIGTNSNTFNGSSVADAAKLTVDTLAAAAPANSKNDTLTITFNAEPNTAQATDVNNYVVLQSTSNTDFSEATAVSLTNATAAMVQGNAKQVKITLDSPNLQDGYYYKLVASNVTTTTGKALGTATGDADAVSAALVAVAPAAPSIVETDVATGAVVLTFGEELIASEAAKASNYTIASGENVIQATYAWDADAEEATVTLDVDTALTAVSNVTMNAAVTNLAGKAFAVATVAAPVALTDITKPEVTSVTATTVADEENDTIAVVFDENVVAASVIDEGNWTVKDKDGTVISADSYSIAATNATTATITFDGTGDDAYNLQTGETYSVTINGVMDAAGNEVSTTESDVAEGDDTAFTFADGDVTATGGGATVVIAVGEELDPTTIQKADFTVTSATDGAFDDSGDETNYVIASVVYAGGVTDTITINLTTNLEAADATAAVEVKLVGDVKDLAGNVENDITVEHVID</sequence>
<dbReference type="EMBL" id="JJMM01000004">
    <property type="protein sequence ID" value="KDR96168.1"/>
    <property type="molecule type" value="Genomic_DNA"/>
</dbReference>
<comment type="caution">
    <text evidence="4">The sequence shown here is derived from an EMBL/GenBank/DDBJ whole genome shotgun (WGS) entry which is preliminary data.</text>
</comment>